<sequence>MRSVVVSSWARSLPTMYSCILNINSLLYLVVSPPMFAFRGIFFFIYLVDSKVSSEISLF</sequence>
<accession>A0A0A9EA98</accession>
<dbReference type="AlphaFoldDB" id="A0A0A9EA98"/>
<keyword evidence="1" id="KW-0812">Transmembrane</keyword>
<proteinExistence type="predicted"/>
<feature type="transmembrane region" description="Helical" evidence="1">
    <location>
        <begin position="26"/>
        <end position="48"/>
    </location>
</feature>
<keyword evidence="1" id="KW-1133">Transmembrane helix</keyword>
<keyword evidence="1" id="KW-0472">Membrane</keyword>
<protein>
    <submittedName>
        <fullName evidence="2">Uncharacterized protein</fullName>
    </submittedName>
</protein>
<dbReference type="EMBL" id="GBRH01200241">
    <property type="protein sequence ID" value="JAD97654.1"/>
    <property type="molecule type" value="Transcribed_RNA"/>
</dbReference>
<name>A0A0A9EA98_ARUDO</name>
<reference evidence="2" key="2">
    <citation type="journal article" date="2015" name="Data Brief">
        <title>Shoot transcriptome of the giant reed, Arundo donax.</title>
        <authorList>
            <person name="Barrero R.A."/>
            <person name="Guerrero F.D."/>
            <person name="Moolhuijzen P."/>
            <person name="Goolsby J.A."/>
            <person name="Tidwell J."/>
            <person name="Bellgard S.E."/>
            <person name="Bellgard M.I."/>
        </authorList>
    </citation>
    <scope>NUCLEOTIDE SEQUENCE</scope>
    <source>
        <tissue evidence="2">Shoot tissue taken approximately 20 cm above the soil surface</tissue>
    </source>
</reference>
<organism evidence="2">
    <name type="scientific">Arundo donax</name>
    <name type="common">Giant reed</name>
    <name type="synonym">Donax arundinaceus</name>
    <dbReference type="NCBI Taxonomy" id="35708"/>
    <lineage>
        <taxon>Eukaryota</taxon>
        <taxon>Viridiplantae</taxon>
        <taxon>Streptophyta</taxon>
        <taxon>Embryophyta</taxon>
        <taxon>Tracheophyta</taxon>
        <taxon>Spermatophyta</taxon>
        <taxon>Magnoliopsida</taxon>
        <taxon>Liliopsida</taxon>
        <taxon>Poales</taxon>
        <taxon>Poaceae</taxon>
        <taxon>PACMAD clade</taxon>
        <taxon>Arundinoideae</taxon>
        <taxon>Arundineae</taxon>
        <taxon>Arundo</taxon>
    </lineage>
</organism>
<evidence type="ECO:0000256" key="1">
    <source>
        <dbReference type="SAM" id="Phobius"/>
    </source>
</evidence>
<evidence type="ECO:0000313" key="2">
    <source>
        <dbReference type="EMBL" id="JAD97654.1"/>
    </source>
</evidence>
<reference evidence="2" key="1">
    <citation type="submission" date="2014-09" db="EMBL/GenBank/DDBJ databases">
        <authorList>
            <person name="Magalhaes I.L.F."/>
            <person name="Oliveira U."/>
            <person name="Santos F.R."/>
            <person name="Vidigal T.H.D.A."/>
            <person name="Brescovit A.D."/>
            <person name="Santos A.J."/>
        </authorList>
    </citation>
    <scope>NUCLEOTIDE SEQUENCE</scope>
    <source>
        <tissue evidence="2">Shoot tissue taken approximately 20 cm above the soil surface</tissue>
    </source>
</reference>